<dbReference type="Gene3D" id="2.10.25.10">
    <property type="entry name" value="Laminin"/>
    <property type="match status" value="4"/>
</dbReference>
<protein>
    <submittedName>
        <fullName evidence="19">Protocadherin Fat 1 isoform X2</fullName>
    </submittedName>
</protein>
<keyword evidence="4" id="KW-0732">Signal</keyword>
<keyword evidence="2 13" id="KW-0245">EGF-like domain</keyword>
<dbReference type="SMART" id="SM00112">
    <property type="entry name" value="CA"/>
    <property type="match status" value="34"/>
</dbReference>
<name>A0AA36BDM3_OCTVU</name>
<dbReference type="Pfam" id="PF00008">
    <property type="entry name" value="EGF"/>
    <property type="match status" value="1"/>
</dbReference>
<dbReference type="InterPro" id="IPR020894">
    <property type="entry name" value="Cadherin_CS"/>
</dbReference>
<feature type="domain" description="Cadherin" evidence="18">
    <location>
        <begin position="3160"/>
        <end position="3263"/>
    </location>
</feature>
<dbReference type="SUPFAM" id="SSF49899">
    <property type="entry name" value="Concanavalin A-like lectins/glucanases"/>
    <property type="match status" value="1"/>
</dbReference>
<feature type="disulfide bond" evidence="13">
    <location>
        <begin position="4100"/>
        <end position="4109"/>
    </location>
</feature>
<evidence type="ECO:0000313" key="19">
    <source>
        <dbReference type="EMBL" id="CAI9732104.1"/>
    </source>
</evidence>
<dbReference type="InterPro" id="IPR015919">
    <property type="entry name" value="Cadherin-like_sf"/>
</dbReference>
<feature type="domain" description="Cadherin" evidence="18">
    <location>
        <begin position="3473"/>
        <end position="3577"/>
    </location>
</feature>
<dbReference type="SMART" id="SM00282">
    <property type="entry name" value="LamG"/>
    <property type="match status" value="1"/>
</dbReference>
<keyword evidence="10 13" id="KW-1015">Disulfide bond</keyword>
<dbReference type="FunFam" id="2.60.40.60:FF:000039">
    <property type="entry name" value="FAT atypical cadherin 3"/>
    <property type="match status" value="1"/>
</dbReference>
<feature type="domain" description="Cadherin" evidence="18">
    <location>
        <begin position="1384"/>
        <end position="1482"/>
    </location>
</feature>
<proteinExistence type="predicted"/>
<dbReference type="FunFam" id="2.60.40.60:FF:000041">
    <property type="entry name" value="FAT atypical cadherin 1"/>
    <property type="match status" value="1"/>
</dbReference>
<dbReference type="FunFam" id="2.60.40.60:FF:000051">
    <property type="entry name" value="FAT atypical cadherin 1"/>
    <property type="match status" value="1"/>
</dbReference>
<dbReference type="InterPro" id="IPR001791">
    <property type="entry name" value="Laminin_G"/>
</dbReference>
<dbReference type="FunFam" id="2.60.40.60:FF:000033">
    <property type="entry name" value="FAT atypical cadherin 1"/>
    <property type="match status" value="2"/>
</dbReference>
<evidence type="ECO:0000313" key="20">
    <source>
        <dbReference type="Proteomes" id="UP001162480"/>
    </source>
</evidence>
<evidence type="ECO:0000256" key="13">
    <source>
        <dbReference type="PROSITE-ProRule" id="PRU00076"/>
    </source>
</evidence>
<feature type="domain" description="Cadherin" evidence="18">
    <location>
        <begin position="2772"/>
        <end position="2846"/>
    </location>
</feature>
<feature type="domain" description="Cadherin" evidence="18">
    <location>
        <begin position="600"/>
        <end position="701"/>
    </location>
</feature>
<feature type="domain" description="Cadherin" evidence="18">
    <location>
        <begin position="1791"/>
        <end position="1904"/>
    </location>
</feature>
<feature type="domain" description="EGF-like" evidence="17">
    <location>
        <begin position="3834"/>
        <end position="3871"/>
    </location>
</feature>
<feature type="domain" description="Cadherin" evidence="18">
    <location>
        <begin position="1291"/>
        <end position="1383"/>
    </location>
</feature>
<feature type="region of interest" description="Disordered" evidence="14">
    <location>
        <begin position="4378"/>
        <end position="4409"/>
    </location>
</feature>
<feature type="domain" description="EGF-like" evidence="17">
    <location>
        <begin position="4152"/>
        <end position="4188"/>
    </location>
</feature>
<feature type="domain" description="Cadherin" evidence="18">
    <location>
        <begin position="49"/>
        <end position="167"/>
    </location>
</feature>
<feature type="domain" description="Cadherin" evidence="18">
    <location>
        <begin position="283"/>
        <end position="386"/>
    </location>
</feature>
<dbReference type="FunFam" id="2.60.40.60:FF:000026">
    <property type="entry name" value="FAT atypical cadherin 1"/>
    <property type="match status" value="2"/>
</dbReference>
<gene>
    <name evidence="19" type="ORF">OCTVUL_1B031704</name>
</gene>
<dbReference type="PROSITE" id="PS00022">
    <property type="entry name" value="EGF_1"/>
    <property type="match status" value="5"/>
</dbReference>
<comment type="subcellular location">
    <subcellularLocation>
        <location evidence="1">Membrane</location>
        <topology evidence="1">Single-pass type I membrane protein</topology>
    </subcellularLocation>
</comment>
<evidence type="ECO:0000256" key="6">
    <source>
        <dbReference type="ARBA" id="ARBA00022837"/>
    </source>
</evidence>
<keyword evidence="11" id="KW-0325">Glycoprotein</keyword>
<dbReference type="FunFam" id="2.60.40.60:FF:000053">
    <property type="entry name" value="FAT atypical cadherin 3"/>
    <property type="match status" value="1"/>
</dbReference>
<feature type="domain" description="EGF-like" evidence="17">
    <location>
        <begin position="4112"/>
        <end position="4151"/>
    </location>
</feature>
<dbReference type="SUPFAM" id="SSF57196">
    <property type="entry name" value="EGF/Laminin"/>
    <property type="match status" value="4"/>
</dbReference>
<feature type="domain" description="Cadherin" evidence="18">
    <location>
        <begin position="3264"/>
        <end position="3367"/>
    </location>
</feature>
<sequence length="4731" mass="526790">MIAVRFQADTMMLSGITFLWKWLVWLFTLHISCSLAQTTISIQLPFQFTQPIYNASIYENSVGKIYVQSTRKMGIPVRDSSLDVSFSIIKRDDDSIFKLEELFIEDFWFLRIRTNTGILPGKLNRELHDHYTLYIKAMAQNLAGLIFEADAIVYISVLDRNDLMPIFYNPRYNITLSEDTAVHKRITRVSASDADIGINAEIYYSFVEATNTFAIHPTTGVITLTRPLNYQERSEYELEILASDRGHKISHSQSMSRGRAKLFVTVQQVNLYPPEFSVENLPSLVEHGNIGTVYAIVRIEDQDTGNNGKLNMPQIIDGDPNGYFMLKAGKSREEFLIIVQENLDREDSPDGFNLTLYVSDQGTPSLNSTIVVPVDIQDMNDNSPVFSQAIYEASIDETALVNSPVIFIKAGDADAGKNAKVHYTITGGNVDGYFQIDPISGLITTASVLDAETVSDVELEVCAEDEANSGARKSGAAIVHIDIKDCNDNTPVFNSTGDIFYVDENSPISSIVGQVTATDIDKDENGYFSLTIANINKVPFEIEPFAGHLKLTQVLDYESMKDSYILKIRASDWGSPFRREAETQVTVKVRDVNDNKPQFESLSCMVYVSSDIENDTALLVVSAIDLDITSIVSYSIDKGNEKNYFSIHTERGDIFLSVPTTELLESKFTLAIGATDGIHAADPMEMTVVIVNKEEADRQLLDNSVSYSCQKSNATKVLEKMLLKKQKDNESNQDLMAEMPDEYRYNINPPEFAYDMPTNITIREDKPVTFSILEIPVSDSDPGYNGKLTYVLSKGNEQGKFSISNEGKLYILSELDREKKDNYELVITAADLGKPSKTASRNITVTVLDVNDCSPVFERNHYAVNVSENINLNATITQVYATDDDTGQNSEIRYTIISDTDEFKVDNHSGIIRVNALLDRERQEVYNVLVQASDKGSEISLSSTTTVTIHVTDINDNLPKFSPEIYDIKIREDLPIGAVVTTLTAYDPDLGSGGEVTYSLIYGTDGKFEIDEITGTVRVSQKLDFEQKQVYNITAQAQDNGDSPLLSSCFINIEVIDVNENLYPPVFSTFVAIGYVREDEPIGTAFMQVSATDADAPEDDLTPIMYSIRDGSGLGRFTIDNNGTIRTAQVLDRETVSHYWLTVYAQDKGLVPLYGHQEVLIRINDTNDNVPQTEEPLYNASIPENSGSGIGIIRIQAYDLDTSLKQNLTFAITGGNSERYFSIDSLTGQIFTASRKLNRESKEEHILTVTVKDNGVPNLSSSTQVIVHIEDENDHAPEFINSPYRLQVPASPKGTKLFRVMAKDIDVGNNAEITYSIKKRKVQRFMIDPTTGIISCQEDLIAGSNFEFIVKATDHGSPALKSTTKVKIKVVKVKKYSTNPPLFNKKHLSEEIMENDRVGKWIVLVQAFDMDRDKIWYSIEDGNEDHTFSIGPEDGMIFIARKLNWEVKNHYNLTIKATDGQHQDFAWLEIKVLDVNDNPPIFDKKEYIGQVYESVAIGKQVLQVSATDQDNGRLFYSLSSATNPASKSKFHIDSETGVIRVKEKLDREVLARHELVVMVRDQGLRSKRNMCRAVIMVLDNNDHSPEFLSDIFEGRVFETAAIGTSVLQVVAADQDKGINAEIRYSILSGNTGGAFAIDDTMGTITVAKQLDREGQSDYVLSVLATDFGSPQLSSTGTVHVSVTISNNAPPKFPHKEYVKEIPENEPVGVIVSTVVADSRSSVVYSITSGDPKEMFRINPNSGVLSTNKVCDYEEQIFYNLTVTAMNIIGRSTSCSVLIHIIDKNDNNPVFEKELHHGFIIEQAPVGSIVLNEDRFPLVIKATDADSGMNSLLQYEIVENKIQSVFSVDSNTGAIRTASLLDHEVLADYEFTVRAFDLGRPHLLALESSRVKIHVLDTNDSPPKFSQDVYNVSLLLPTFREVAVLALNATDPDTEVGSKLTYKIDEGNEDGTFELQPDTGVLYVTNDTDIGSVYDLTVSVSDGVYETSAEIFITVLRSNETSLVFTKNDYQVEVMENVATNQSLTVLQLTGLILNQHITFKLLNPNSMFTIGATSGVLHTIGKPFDREKRSSYRLVVEARDSQQEPRYARAIVHVEIADQNDNPPIFVNQPYNSVISVESKIGDLIKQISAVDKDIGRNKELSFRIVAGNNQSLFTINNVTGHIRVNKILKDYENQEFRLIVEAADNGEIQQISRCKVPIKIITKATPLFEKQFYNITVPENIELHSPILSLQAVSPNGQKLVYSITGGDVFHEFTVDFNTDMEVLGPCVVSVIDVLDYEKINQYNLTVRAADVLTGVYTEAFISINIMDVNDCNPEFVSEVYSVSVSEAILIGSSVVQVKAKDDDSGINKMIFYRLAPAVGVEDDTKYFQINPGSGIIHTVLQLDHEIKPVYRVSAVATDSGNPARSSSVLINIRVLDLNDNAPTFPQYYYDVTISDQSSRNQFVTKLHANDPDSSNANLLRYAIAGGNHRQTFQIDAKSGILRLSPNRSPRLESFYDLSISVMDGVFTSYTQVRINVKNSNNHAPYFPQQFYSFKFPENYPIEVLIGTLTAVDQDTGYYGQLSYSIISQSAQKNFRIDADTGELFSLIQFDREKESKYMIPVAAEDSGGRMGFTTVYVHISDQNDNLPQFYIRDYKASVYANSSIGTSIVQVKALDPDEGKNGEVVYSLYLEDDNEVMQLFAIDNRTGVLTVKGSIREKANQVYQFFVSATDQGALSLENNVPVEVVIMGDKDIPPRFQSKSHSPQVYHINEVENLSDAVCVVEAEGPEVIDYKMNSGYTEKTNNPPTFAITSEGRVRLIRSLDRERSKDYIITVQAMTTTTPLLVDQTEVQIHVVDINDNAPQFDSKPYSIRVAEDTKPGSVLIQVHAVDKDDGLNGEIIYRFADENPVWVSQYFTIDADTGQLMLVSRLDRETQDRYNLTIVAEDKGEKPLSSHSYIKVEVTDVNDEPPRFKQKKYLASVNEDAAPGTVIFAVNATDSDIEDNSRLTFHITADDPLGQFRISSTGDIIVNKMLDRETKSRYVLVVTVTDGKFVSHVKVRVDILDANDNDPICSKMFVAIFIKEDDAPSTFLKLFRAHDKDEKNTRNSRIQYHLSGMNSDMFSMGVHTGVLTIRSPLDREQQDEYHLTVHAVDGGGRSCTTDVLISVQDINDNAPQFSIPLRNVSIPEDAQINTLITRLTATDQDAGVSKEIKFRLKNPEDDFLNIDEKSGIISLAKTLDREVKDFYSVAVIAYDKGFPRMSSTATLNIHLLDVNDNPPEFEHTMYKGEVREDIGIGRVLQVLAASKDVGVNAEISYYIIAGNEQHRFKIDKTTGVLYVNKPLDHELTREYFLTIEARDGGTPSLSNTAVAAINVTDINDCPPHFSQDVYSIRLLESEPVGNTSLRIVAADADSEPNAMITYIINSGDIADQFDIEQTFGYLSIKSALDREKISSYNLEVLAVDSGYPQLTGTTTLSIEIQDINDCPPRFSQPAYSVAVQEDRPTGFDILKFELTDDDLPPNGAPFSFDIISGVGKERFRVDNEGKLLTVRDLNQSIKDRYELTIRAFDSGSPPLYSDATVTIEVTEESTVPPKISNLKISINSYQDKFPGGIIGKVSAEDPDIHDSLKYSIVSSNLHLFDIHENDGRIIAKPGLDAGRYVIDVKVSDGRYDSYGQANVDVSVTTDEMVKNAVTIRLGNIQADDFLRQQSRNFIKVLKNELSVRARDIEIISLQPADISTGAQSRRKRSTSEDLDVLFAVRMSHNSFIRVNTLRRKVQNATPKIQSALNLKVMKVFSDVCEKDTCDTGSCIGFVDFDKENPIVTEIGEQSFVSLKYRYTYECKCLDNKCIWDPDPCIGHQCPHYKVCKASDVSGPQCACPEGKTGLYCDKDLPPDCAQHGCYHDNKPLTFAGRSFARWTLVDKHGFENRLSVSLRIKTHQKNANLMFASGSVDYSILELDNGMVQYRFECGSGVGRVQLPRKISDGEWHTIFVERLGKTATINLDGRYTAWSSAPGEHDVLNLGSNNIYFGAEVETFPNGYRNIKRGFEGCMEDLRLHSIRLPFTDRNAVATSQEFHKIEFNCKNMWEKNENDPCSNFPCLNGGRCIPSSHKSYTCVCGSRFQGLKCEVDTNPCADNPCLNGGTCRNNPVLPNDFWCKCVGGLKGRRCEYGHHCAVNPCRNGANCIEGPDKPICQCVGLYEGPLCQYESDKCANNPCKNGGTCYNGPGTYFCNCSIDTVGTHCEEILLPNISSNKHGITENEIFIIIGALAFLIVIVIILIAIRFWYQKKQSHRRILAPNPRLANNVIMSDPDDLKHSKLSNPDLHLGISHCPPSPQPPPVPNRPASYTPSNHDSSLNTLNNFDTVRNYGSAADQLENVHNIPVYSCDHLQTFSPYPRNGASVPPSLPPPPPSNSASDTDSIQKPTWELDYPNILENYTESERKNSMNLAKAMPIQDPSPLFHRNLSGRDTSSYGSPMTGSEEDLPVNRDKRKDGHHTFRNTFGKILKDNKIREGYHWDTSDWAAPHTTLPNISEVPVKEILDSPSSTPQSNDSNTHVDDVNDADMDDMDNDSEYCGDYECGDNDDDNNAADFHPAANFHHFLDLAPYADGVNEGPQRFHPNFMPDFDQPPGGAALDNWPAPPGAENGNQPPHSDEEENSERCRLRRHLRRGAALARYPPLDASDYEHSTAAMADDMSVSVGGCTSTNVSCSDISGLCDIDDSDMNITDESDNDIHPVKFNSAHLHTQV</sequence>
<dbReference type="InterPro" id="IPR013320">
    <property type="entry name" value="ConA-like_dom_sf"/>
</dbReference>
<feature type="compositionally biased region" description="Polar residues" evidence="14">
    <location>
        <begin position="4526"/>
        <end position="4537"/>
    </location>
</feature>
<feature type="domain" description="Cadherin" evidence="18">
    <location>
        <begin position="1588"/>
        <end position="1692"/>
    </location>
</feature>
<evidence type="ECO:0000259" key="18">
    <source>
        <dbReference type="PROSITE" id="PS50268"/>
    </source>
</evidence>
<keyword evidence="6 12" id="KW-0106">Calcium</keyword>
<feature type="domain" description="Cadherin" evidence="18">
    <location>
        <begin position="2210"/>
        <end position="2317"/>
    </location>
</feature>
<feature type="compositionally biased region" description="Basic and acidic residues" evidence="14">
    <location>
        <begin position="4468"/>
        <end position="4479"/>
    </location>
</feature>
<dbReference type="PANTHER" id="PTHR24026:SF133">
    <property type="entry name" value="CADHERIN-RELATED FAMILY MEMBER 2"/>
    <property type="match status" value="1"/>
</dbReference>
<feature type="domain" description="Cadherin" evidence="18">
    <location>
        <begin position="962"/>
        <end position="1067"/>
    </location>
</feature>
<feature type="domain" description="Cadherin" evidence="18">
    <location>
        <begin position="1693"/>
        <end position="1790"/>
    </location>
</feature>
<feature type="region of interest" description="Disordered" evidence="14">
    <location>
        <begin position="4524"/>
        <end position="4563"/>
    </location>
</feature>
<feature type="domain" description="EGF-like" evidence="17">
    <location>
        <begin position="4073"/>
        <end position="4110"/>
    </location>
</feature>
<dbReference type="CDD" id="cd00054">
    <property type="entry name" value="EGF_CA"/>
    <property type="match status" value="4"/>
</dbReference>
<evidence type="ECO:0000256" key="15">
    <source>
        <dbReference type="SAM" id="Phobius"/>
    </source>
</evidence>
<feature type="domain" description="Cadherin" evidence="18">
    <location>
        <begin position="1923"/>
        <end position="2004"/>
    </location>
</feature>
<dbReference type="FunFam" id="2.60.40.60:FF:000024">
    <property type="entry name" value="FAT atypical cadherin 3"/>
    <property type="match status" value="2"/>
</dbReference>
<feature type="domain" description="Cadherin" evidence="18">
    <location>
        <begin position="2318"/>
        <end position="2426"/>
    </location>
</feature>
<feature type="region of interest" description="Disordered" evidence="14">
    <location>
        <begin position="4308"/>
        <end position="4339"/>
    </location>
</feature>
<keyword evidence="5" id="KW-0677">Repeat</keyword>
<comment type="caution">
    <text evidence="13">Lacks conserved residue(s) required for the propagation of feature annotation.</text>
</comment>
<dbReference type="FunFam" id="2.60.40.60:FF:000080">
    <property type="entry name" value="FAT atypical cadherin 1"/>
    <property type="match status" value="1"/>
</dbReference>
<evidence type="ECO:0000256" key="2">
    <source>
        <dbReference type="ARBA" id="ARBA00022536"/>
    </source>
</evidence>
<dbReference type="Pfam" id="PF02210">
    <property type="entry name" value="Laminin_G_2"/>
    <property type="match status" value="1"/>
</dbReference>
<dbReference type="EMBL" id="OX597826">
    <property type="protein sequence ID" value="CAI9732104.1"/>
    <property type="molecule type" value="Genomic_DNA"/>
</dbReference>
<feature type="domain" description="Cadherin" evidence="18">
    <location>
        <begin position="2005"/>
        <end position="2106"/>
    </location>
</feature>
<evidence type="ECO:0000256" key="12">
    <source>
        <dbReference type="PROSITE-ProRule" id="PRU00043"/>
    </source>
</evidence>
<evidence type="ECO:0000256" key="11">
    <source>
        <dbReference type="ARBA" id="ARBA00023180"/>
    </source>
</evidence>
<evidence type="ECO:0000256" key="3">
    <source>
        <dbReference type="ARBA" id="ARBA00022692"/>
    </source>
</evidence>
<evidence type="ECO:0000259" key="17">
    <source>
        <dbReference type="PROSITE" id="PS50026"/>
    </source>
</evidence>
<dbReference type="Gene3D" id="2.60.40.60">
    <property type="entry name" value="Cadherins"/>
    <property type="match status" value="34"/>
</dbReference>
<dbReference type="PANTHER" id="PTHR24026">
    <property type="entry name" value="FAT ATYPICAL CADHERIN-RELATED"/>
    <property type="match status" value="1"/>
</dbReference>
<dbReference type="InterPro" id="IPR001881">
    <property type="entry name" value="EGF-like_Ca-bd_dom"/>
</dbReference>
<dbReference type="PROSITE" id="PS50025">
    <property type="entry name" value="LAM_G_DOMAIN"/>
    <property type="match status" value="1"/>
</dbReference>
<dbReference type="InterPro" id="IPR002126">
    <property type="entry name" value="Cadherin-like_dom"/>
</dbReference>
<feature type="domain" description="Cadherin" evidence="18">
    <location>
        <begin position="2107"/>
        <end position="2209"/>
    </location>
</feature>
<dbReference type="FunFam" id="2.60.40.60:FF:000059">
    <property type="entry name" value="FAT atypical cadherin 3"/>
    <property type="match status" value="1"/>
</dbReference>
<dbReference type="Pfam" id="PF00028">
    <property type="entry name" value="Cadherin"/>
    <property type="match status" value="29"/>
</dbReference>
<dbReference type="Gene3D" id="2.60.120.200">
    <property type="match status" value="1"/>
</dbReference>
<keyword evidence="8 15" id="KW-1133">Transmembrane helix</keyword>
<evidence type="ECO:0000256" key="14">
    <source>
        <dbReference type="SAM" id="MobiDB-lite"/>
    </source>
</evidence>
<accession>A0AA36BDM3</accession>
<feature type="domain" description="EGF-like" evidence="17">
    <location>
        <begin position="4190"/>
        <end position="4226"/>
    </location>
</feature>
<dbReference type="FunFam" id="2.60.40.60:FF:000021">
    <property type="entry name" value="FAT atypical cadherin 1"/>
    <property type="match status" value="3"/>
</dbReference>
<dbReference type="GO" id="GO:0007156">
    <property type="term" value="P:homophilic cell adhesion via plasma membrane adhesion molecules"/>
    <property type="evidence" value="ECO:0007669"/>
    <property type="project" value="InterPro"/>
</dbReference>
<feature type="region of interest" description="Disordered" evidence="14">
    <location>
        <begin position="4445"/>
        <end position="4479"/>
    </location>
</feature>
<evidence type="ECO:0000256" key="1">
    <source>
        <dbReference type="ARBA" id="ARBA00004479"/>
    </source>
</evidence>
<dbReference type="FunFam" id="2.60.40.60:FF:000037">
    <property type="entry name" value="FAT atypical cadherin 1"/>
    <property type="match status" value="1"/>
</dbReference>
<feature type="compositionally biased region" description="Pro residues" evidence="14">
    <location>
        <begin position="4315"/>
        <end position="4325"/>
    </location>
</feature>
<feature type="domain" description="Cadherin" evidence="18">
    <location>
        <begin position="3588"/>
        <end position="3687"/>
    </location>
</feature>
<feature type="region of interest" description="Disordered" evidence="14">
    <location>
        <begin position="4595"/>
        <end position="4645"/>
    </location>
</feature>
<evidence type="ECO:0000256" key="8">
    <source>
        <dbReference type="ARBA" id="ARBA00022989"/>
    </source>
</evidence>
<dbReference type="InterPro" id="IPR000152">
    <property type="entry name" value="EGF-type_Asp/Asn_hydroxyl_site"/>
</dbReference>
<dbReference type="FunFam" id="2.60.40.60:FF:000013">
    <property type="entry name" value="Cadherin EGF LAG seven-pass G-type receptor"/>
    <property type="match status" value="3"/>
</dbReference>
<feature type="compositionally biased region" description="Polar residues" evidence="14">
    <location>
        <begin position="4328"/>
        <end position="4339"/>
    </location>
</feature>
<feature type="domain" description="Cadherin" evidence="18">
    <location>
        <begin position="2632"/>
        <end position="2739"/>
    </location>
</feature>
<dbReference type="InterPro" id="IPR000742">
    <property type="entry name" value="EGF"/>
</dbReference>
<evidence type="ECO:0000256" key="5">
    <source>
        <dbReference type="ARBA" id="ARBA00022737"/>
    </source>
</evidence>
<feature type="domain" description="Cadherin" evidence="18">
    <location>
        <begin position="1483"/>
        <end position="1587"/>
    </location>
</feature>
<dbReference type="GO" id="GO:0005886">
    <property type="term" value="C:plasma membrane"/>
    <property type="evidence" value="ECO:0007669"/>
    <property type="project" value="InterPro"/>
</dbReference>
<dbReference type="PROSITE" id="PS50268">
    <property type="entry name" value="CADHERIN_2"/>
    <property type="match status" value="34"/>
</dbReference>
<dbReference type="Proteomes" id="UP001162480">
    <property type="component" value="Chromosome 13"/>
</dbReference>
<feature type="domain" description="Cadherin" evidence="18">
    <location>
        <begin position="2529"/>
        <end position="2631"/>
    </location>
</feature>
<dbReference type="CDD" id="cd00110">
    <property type="entry name" value="LamG"/>
    <property type="match status" value="1"/>
</dbReference>
<feature type="domain" description="Cadherin" evidence="18">
    <location>
        <begin position="387"/>
        <end position="493"/>
    </location>
</feature>
<feature type="domain" description="Cadherin" evidence="18">
    <location>
        <begin position="2847"/>
        <end position="2954"/>
    </location>
</feature>
<feature type="domain" description="Cadherin" evidence="18">
    <location>
        <begin position="502"/>
        <end position="599"/>
    </location>
</feature>
<keyword evidence="7" id="KW-0130">Cell adhesion</keyword>
<dbReference type="SMART" id="SM00181">
    <property type="entry name" value="EGF"/>
    <property type="match status" value="5"/>
</dbReference>
<evidence type="ECO:0000256" key="4">
    <source>
        <dbReference type="ARBA" id="ARBA00022729"/>
    </source>
</evidence>
<dbReference type="FunFam" id="2.60.40.60:FF:000058">
    <property type="entry name" value="FAT atypical cadherin 3"/>
    <property type="match status" value="1"/>
</dbReference>
<feature type="disulfide bond" evidence="13">
    <location>
        <begin position="3861"/>
        <end position="3870"/>
    </location>
</feature>
<evidence type="ECO:0000256" key="10">
    <source>
        <dbReference type="ARBA" id="ARBA00023157"/>
    </source>
</evidence>
<feature type="domain" description="Cadherin" evidence="18">
    <location>
        <begin position="3368"/>
        <end position="3472"/>
    </location>
</feature>
<feature type="domain" description="Cadherin" evidence="18">
    <location>
        <begin position="2427"/>
        <end position="2528"/>
    </location>
</feature>
<keyword evidence="20" id="KW-1185">Reference proteome</keyword>
<dbReference type="GO" id="GO:0009653">
    <property type="term" value="P:anatomical structure morphogenesis"/>
    <property type="evidence" value="ECO:0007669"/>
    <property type="project" value="UniProtKB-ARBA"/>
</dbReference>
<dbReference type="FunFam" id="2.60.40.60:FF:000015">
    <property type="entry name" value="FAT atypical cadherin 1"/>
    <property type="match status" value="3"/>
</dbReference>
<reference evidence="19" key="1">
    <citation type="submission" date="2023-08" db="EMBL/GenBank/DDBJ databases">
        <authorList>
            <person name="Alioto T."/>
            <person name="Alioto T."/>
            <person name="Gomez Garrido J."/>
        </authorList>
    </citation>
    <scope>NUCLEOTIDE SEQUENCE</scope>
</reference>
<keyword evidence="3 15" id="KW-0812">Transmembrane</keyword>
<dbReference type="SMART" id="SM00179">
    <property type="entry name" value="EGF_CA"/>
    <property type="match status" value="3"/>
</dbReference>
<dbReference type="PROSITE" id="PS00232">
    <property type="entry name" value="CADHERIN_1"/>
    <property type="match status" value="11"/>
</dbReference>
<feature type="compositionally biased region" description="Polar residues" evidence="14">
    <location>
        <begin position="4450"/>
        <end position="4461"/>
    </location>
</feature>
<feature type="disulfide bond" evidence="13">
    <location>
        <begin position="4216"/>
        <end position="4225"/>
    </location>
</feature>
<dbReference type="CDD" id="cd11304">
    <property type="entry name" value="Cadherin_repeat"/>
    <property type="match status" value="33"/>
</dbReference>
<dbReference type="PRINTS" id="PR00205">
    <property type="entry name" value="CADHERIN"/>
</dbReference>
<feature type="domain" description="Cadherin" evidence="18">
    <location>
        <begin position="1076"/>
        <end position="1178"/>
    </location>
</feature>
<feature type="domain" description="Cadherin" evidence="18">
    <location>
        <begin position="754"/>
        <end position="857"/>
    </location>
</feature>
<feature type="compositionally biased region" description="Acidic residues" evidence="14">
    <location>
        <begin position="4543"/>
        <end position="4563"/>
    </location>
</feature>
<keyword evidence="9 15" id="KW-0472">Membrane</keyword>
<dbReference type="FunFam" id="2.60.40.60:FF:000020">
    <property type="entry name" value="Dachsous cadherin-related 1b"/>
    <property type="match status" value="3"/>
</dbReference>
<dbReference type="FunFam" id="2.60.40.60:FF:000100">
    <property type="entry name" value="protocadherin Fat 2"/>
    <property type="match status" value="1"/>
</dbReference>
<evidence type="ECO:0000256" key="9">
    <source>
        <dbReference type="ARBA" id="ARBA00023136"/>
    </source>
</evidence>
<dbReference type="SUPFAM" id="SSF49313">
    <property type="entry name" value="Cadherin-like"/>
    <property type="match status" value="34"/>
</dbReference>
<feature type="disulfide bond" evidence="13">
    <location>
        <begin position="4141"/>
        <end position="4150"/>
    </location>
</feature>
<dbReference type="PROSITE" id="PS50026">
    <property type="entry name" value="EGF_3"/>
    <property type="match status" value="5"/>
</dbReference>
<dbReference type="GO" id="GO:0005509">
    <property type="term" value="F:calcium ion binding"/>
    <property type="evidence" value="ECO:0007669"/>
    <property type="project" value="UniProtKB-UniRule"/>
</dbReference>
<feature type="domain" description="Laminin G" evidence="16">
    <location>
        <begin position="3887"/>
        <end position="4065"/>
    </location>
</feature>
<dbReference type="FunFam" id="2.60.40.60:FF:000064">
    <property type="entry name" value="FAT atypical cadherin 1"/>
    <property type="match status" value="1"/>
</dbReference>
<feature type="domain" description="Cadherin" evidence="18">
    <location>
        <begin position="3056"/>
        <end position="3159"/>
    </location>
</feature>
<evidence type="ECO:0000256" key="7">
    <source>
        <dbReference type="ARBA" id="ARBA00022889"/>
    </source>
</evidence>
<organism evidence="19 20">
    <name type="scientific">Octopus vulgaris</name>
    <name type="common">Common octopus</name>
    <dbReference type="NCBI Taxonomy" id="6645"/>
    <lineage>
        <taxon>Eukaryota</taxon>
        <taxon>Metazoa</taxon>
        <taxon>Spiralia</taxon>
        <taxon>Lophotrochozoa</taxon>
        <taxon>Mollusca</taxon>
        <taxon>Cephalopoda</taxon>
        <taxon>Coleoidea</taxon>
        <taxon>Octopodiformes</taxon>
        <taxon>Octopoda</taxon>
        <taxon>Incirrata</taxon>
        <taxon>Octopodidae</taxon>
        <taxon>Octopus</taxon>
    </lineage>
</organism>
<feature type="domain" description="Cadherin" evidence="18">
    <location>
        <begin position="858"/>
        <end position="961"/>
    </location>
</feature>
<feature type="transmembrane region" description="Helical" evidence="15">
    <location>
        <begin position="4245"/>
        <end position="4269"/>
    </location>
</feature>
<feature type="domain" description="Cadherin" evidence="18">
    <location>
        <begin position="168"/>
        <end position="276"/>
    </location>
</feature>
<dbReference type="PROSITE" id="PS00010">
    <property type="entry name" value="ASX_HYDROXYL"/>
    <property type="match status" value="1"/>
</dbReference>
<dbReference type="FunFam" id="2.60.40.60:FF:000084">
    <property type="entry name" value="FAT atypical cadherin 3"/>
    <property type="match status" value="1"/>
</dbReference>
<feature type="domain" description="Cadherin" evidence="18">
    <location>
        <begin position="2955"/>
        <end position="3055"/>
    </location>
</feature>
<dbReference type="FunFam" id="2.60.40.60:FF:000032">
    <property type="entry name" value="FAT atypical cadherin 1"/>
    <property type="match status" value="1"/>
</dbReference>
<feature type="domain" description="Cadherin" evidence="18">
    <location>
        <begin position="1174"/>
        <end position="1279"/>
    </location>
</feature>
<feature type="disulfide bond" evidence="13">
    <location>
        <begin position="4178"/>
        <end position="4187"/>
    </location>
</feature>
<evidence type="ECO:0000259" key="16">
    <source>
        <dbReference type="PROSITE" id="PS50025"/>
    </source>
</evidence>